<proteinExistence type="predicted"/>
<name>A0A1I3WV02_9GAMM</name>
<dbReference type="SMART" id="SM00086">
    <property type="entry name" value="PAC"/>
    <property type="match status" value="3"/>
</dbReference>
<dbReference type="EMBL" id="FOSD01000004">
    <property type="protein sequence ID" value="SFK11120.1"/>
    <property type="molecule type" value="Genomic_DNA"/>
</dbReference>
<dbReference type="InterPro" id="IPR000160">
    <property type="entry name" value="GGDEF_dom"/>
</dbReference>
<evidence type="ECO:0000313" key="10">
    <source>
        <dbReference type="Proteomes" id="UP000198841"/>
    </source>
</evidence>
<dbReference type="Pfam" id="PF05231">
    <property type="entry name" value="MASE1"/>
    <property type="match status" value="1"/>
</dbReference>
<dbReference type="NCBIfam" id="TIGR00254">
    <property type="entry name" value="GGDEF"/>
    <property type="match status" value="1"/>
</dbReference>
<dbReference type="Gene3D" id="3.30.450.20">
    <property type="entry name" value="PAS domain"/>
    <property type="match status" value="3"/>
</dbReference>
<evidence type="ECO:0000256" key="3">
    <source>
        <dbReference type="ARBA" id="ARBA00022692"/>
    </source>
</evidence>
<evidence type="ECO:0000256" key="1">
    <source>
        <dbReference type="ARBA" id="ARBA00004651"/>
    </source>
</evidence>
<dbReference type="InterPro" id="IPR007895">
    <property type="entry name" value="MASE1"/>
</dbReference>
<dbReference type="NCBIfam" id="NF007298">
    <property type="entry name" value="PRK09776.1"/>
    <property type="match status" value="1"/>
</dbReference>
<comment type="subcellular location">
    <subcellularLocation>
        <location evidence="1">Cell membrane</location>
        <topology evidence="1">Multi-pass membrane protein</topology>
    </subcellularLocation>
</comment>
<dbReference type="InterPro" id="IPR029787">
    <property type="entry name" value="Nucleotide_cyclase"/>
</dbReference>
<dbReference type="Pfam" id="PF08447">
    <property type="entry name" value="PAS_3"/>
    <property type="match status" value="2"/>
</dbReference>
<gene>
    <name evidence="9" type="ORF">SAMN05518863_104413</name>
</gene>
<dbReference type="CDD" id="cd01949">
    <property type="entry name" value="GGDEF"/>
    <property type="match status" value="1"/>
</dbReference>
<dbReference type="InterPro" id="IPR052155">
    <property type="entry name" value="Biofilm_reg_signaling"/>
</dbReference>
<feature type="domain" description="PAS" evidence="6">
    <location>
        <begin position="302"/>
        <end position="372"/>
    </location>
</feature>
<sequence>MTLEILTSRDRPQRIWLKALLIGGLTFLLTLFCLELIVVSGRISPLWYSTALMTVIVFRAHSRHVPLLLFACVMGTALANLIIIGPALSNIKFAILNMVQAILGGVMLRALLDRRAPLNSLLDWVRFALCAGLIAPLLGGVVALWMLHVGSSASLPFFSTWVISEVIGVLAFGPVLLLWPNKPLRQIFTPGRQLETCLTLFGTLLASYLSLRFLPWPFTFIVVILFWCAVRLPKFEAFLLFFLNASFISILLAFNLVNLAQNGMLLGQVSTWLPFLLVLLPSHVMALVMDAFQREKHHISESETRFRNAMEYSAIGMALVAPNGGWQQVNQSLCQTLGFPADELKKLTFQQITHPDDLNSDLQQLERLVAGEIMTYTMEKRYFRKDGEIVWARLTVSMVRDAAQQPHYFIAQIIDISELKQSEQVNRRLMERITLANEAGGIGVWEWNLLTGEMLWDKRMYELFGLGPHQTPTYDLWVHLLDPAERETAALVVQQAIERRSAFHLEYRINLPEGPRYVRSEANRILSQDGQIERMLGICQDITPLRALNEALFQEKERMAITLDSIGEAVISTDDEMRVTFMNPVAETLSGWPQEKAAGVPITELLNITRGASGPRVDNLLLCQLPGEKISPDLDEELVLHTPDGTRVEIHYSITPLKTLTGASIGAVMVIQDVSESRKVMKRLSYSASHDMLTRLPNRHSFEQRLKQLVNDAAANNSHHVLVFIDLDKFKAVNDTAGHAAGDALLRELAELMPHHLRSSDMLARLGGDEFGVLLPNCEVDQVRDVVQRIVTAVSEYRFMWQDQPYHVGASAGITQIDQRNCISNVVMSQADVACYSAKHAGRGQYHVYQEVQM</sequence>
<keyword evidence="4" id="KW-1133">Transmembrane helix</keyword>
<dbReference type="InterPro" id="IPR000700">
    <property type="entry name" value="PAS-assoc_C"/>
</dbReference>
<dbReference type="InterPro" id="IPR001610">
    <property type="entry name" value="PAC"/>
</dbReference>
<dbReference type="NCBIfam" id="TIGR00229">
    <property type="entry name" value="sensory_box"/>
    <property type="match status" value="2"/>
</dbReference>
<evidence type="ECO:0000256" key="4">
    <source>
        <dbReference type="ARBA" id="ARBA00022989"/>
    </source>
</evidence>
<organism evidence="9 10">
    <name type="scientific">Candidatus Pantoea symbiotica</name>
    <dbReference type="NCBI Taxonomy" id="1884370"/>
    <lineage>
        <taxon>Bacteria</taxon>
        <taxon>Pseudomonadati</taxon>
        <taxon>Pseudomonadota</taxon>
        <taxon>Gammaproteobacteria</taxon>
        <taxon>Enterobacterales</taxon>
        <taxon>Erwiniaceae</taxon>
        <taxon>Pantoea</taxon>
    </lineage>
</organism>
<feature type="domain" description="PAC" evidence="7">
    <location>
        <begin position="634"/>
        <end position="686"/>
    </location>
</feature>
<evidence type="ECO:0000256" key="5">
    <source>
        <dbReference type="ARBA" id="ARBA00023136"/>
    </source>
</evidence>
<evidence type="ECO:0000256" key="2">
    <source>
        <dbReference type="ARBA" id="ARBA00022475"/>
    </source>
</evidence>
<protein>
    <submittedName>
        <fullName evidence="9">PAS domain S-box-containing protein/diguanylate cyclase (GGDEF) domain-containing protein</fullName>
    </submittedName>
</protein>
<keyword evidence="5" id="KW-0472">Membrane</keyword>
<feature type="domain" description="GGDEF" evidence="8">
    <location>
        <begin position="718"/>
        <end position="851"/>
    </location>
</feature>
<keyword evidence="3" id="KW-0812">Transmembrane</keyword>
<evidence type="ECO:0000259" key="8">
    <source>
        <dbReference type="PROSITE" id="PS50887"/>
    </source>
</evidence>
<dbReference type="PROSITE" id="PS50112">
    <property type="entry name" value="PAS"/>
    <property type="match status" value="2"/>
</dbReference>
<dbReference type="SMART" id="SM00267">
    <property type="entry name" value="GGDEF"/>
    <property type="match status" value="1"/>
</dbReference>
<evidence type="ECO:0000259" key="6">
    <source>
        <dbReference type="PROSITE" id="PS50112"/>
    </source>
</evidence>
<dbReference type="InterPro" id="IPR000014">
    <property type="entry name" value="PAS"/>
</dbReference>
<accession>A0A1I3WV02</accession>
<dbReference type="InterPro" id="IPR013656">
    <property type="entry name" value="PAS_4"/>
</dbReference>
<dbReference type="RefSeq" id="WP_008104891.1">
    <property type="nucleotide sequence ID" value="NZ_FOSD01000004.1"/>
</dbReference>
<dbReference type="PANTHER" id="PTHR44757:SF4">
    <property type="entry name" value="DIGUANYLATE CYCLASE DGCE-RELATED"/>
    <property type="match status" value="1"/>
</dbReference>
<feature type="domain" description="PAS" evidence="6">
    <location>
        <begin position="555"/>
        <end position="599"/>
    </location>
</feature>
<comment type="caution">
    <text evidence="9">The sequence shown here is derived from an EMBL/GenBank/DDBJ whole genome shotgun (WGS) entry which is preliminary data.</text>
</comment>
<keyword evidence="2" id="KW-1003">Cell membrane</keyword>
<dbReference type="Pfam" id="PF08448">
    <property type="entry name" value="PAS_4"/>
    <property type="match status" value="1"/>
</dbReference>
<dbReference type="SUPFAM" id="SSF55785">
    <property type="entry name" value="PYP-like sensor domain (PAS domain)"/>
    <property type="match status" value="3"/>
</dbReference>
<dbReference type="InterPro" id="IPR013655">
    <property type="entry name" value="PAS_fold_3"/>
</dbReference>
<dbReference type="Gene3D" id="2.10.70.100">
    <property type="match status" value="1"/>
</dbReference>
<dbReference type="PROSITE" id="PS50113">
    <property type="entry name" value="PAC"/>
    <property type="match status" value="3"/>
</dbReference>
<dbReference type="PANTHER" id="PTHR44757">
    <property type="entry name" value="DIGUANYLATE CYCLASE DGCP"/>
    <property type="match status" value="1"/>
</dbReference>
<evidence type="ECO:0000313" key="9">
    <source>
        <dbReference type="EMBL" id="SFK11120.1"/>
    </source>
</evidence>
<reference evidence="9 10" key="1">
    <citation type="submission" date="2016-10" db="EMBL/GenBank/DDBJ databases">
        <authorList>
            <person name="Varghese N."/>
            <person name="Submissions S."/>
        </authorList>
    </citation>
    <scope>NUCLEOTIDE SEQUENCE [LARGE SCALE GENOMIC DNA]</scope>
    <source>
        <strain evidence="9 10">YR512</strain>
    </source>
</reference>
<dbReference type="SMART" id="SM00091">
    <property type="entry name" value="PAS"/>
    <property type="match status" value="3"/>
</dbReference>
<dbReference type="InterPro" id="IPR035965">
    <property type="entry name" value="PAS-like_dom_sf"/>
</dbReference>
<dbReference type="SUPFAM" id="SSF55073">
    <property type="entry name" value="Nucleotide cyclase"/>
    <property type="match status" value="1"/>
</dbReference>
<keyword evidence="10" id="KW-1185">Reference proteome</keyword>
<feature type="domain" description="PAC" evidence="7">
    <location>
        <begin position="503"/>
        <end position="554"/>
    </location>
</feature>
<dbReference type="CDD" id="cd00130">
    <property type="entry name" value="PAS"/>
    <property type="match status" value="2"/>
</dbReference>
<dbReference type="Proteomes" id="UP000198841">
    <property type="component" value="Unassembled WGS sequence"/>
</dbReference>
<evidence type="ECO:0000259" key="7">
    <source>
        <dbReference type="PROSITE" id="PS50113"/>
    </source>
</evidence>
<dbReference type="Pfam" id="PF00990">
    <property type="entry name" value="GGDEF"/>
    <property type="match status" value="1"/>
</dbReference>
<dbReference type="InterPro" id="IPR043128">
    <property type="entry name" value="Rev_trsase/Diguanyl_cyclase"/>
</dbReference>
<feature type="domain" description="PAC" evidence="7">
    <location>
        <begin position="376"/>
        <end position="428"/>
    </location>
</feature>
<dbReference type="PROSITE" id="PS50887">
    <property type="entry name" value="GGDEF"/>
    <property type="match status" value="1"/>
</dbReference>
<dbReference type="Gene3D" id="3.30.70.270">
    <property type="match status" value="1"/>
</dbReference>